<proteinExistence type="inferred from homology"/>
<dbReference type="InterPro" id="IPR050202">
    <property type="entry name" value="Cyt/Deoxycyt_deaminase"/>
</dbReference>
<dbReference type="PANTHER" id="PTHR11644">
    <property type="entry name" value="CYTIDINE DEAMINASE"/>
    <property type="match status" value="1"/>
</dbReference>
<dbReference type="InterPro" id="IPR016193">
    <property type="entry name" value="Cytidine_deaminase-like"/>
</dbReference>
<evidence type="ECO:0000256" key="1">
    <source>
        <dbReference type="ARBA" id="ARBA00006576"/>
    </source>
</evidence>
<feature type="domain" description="CMP/dCMP-type deaminase" evidence="2">
    <location>
        <begin position="21"/>
        <end position="158"/>
    </location>
</feature>
<protein>
    <recommendedName>
        <fullName evidence="2">CMP/dCMP-type deaminase domain-containing protein</fullName>
    </recommendedName>
</protein>
<dbReference type="SUPFAM" id="SSF53927">
    <property type="entry name" value="Cytidine deaminase-like"/>
    <property type="match status" value="1"/>
</dbReference>
<dbReference type="NCBIfam" id="NF004064">
    <property type="entry name" value="PRK05578.1"/>
    <property type="match status" value="1"/>
</dbReference>
<dbReference type="GO" id="GO:0005829">
    <property type="term" value="C:cytosol"/>
    <property type="evidence" value="ECO:0007669"/>
    <property type="project" value="TreeGrafter"/>
</dbReference>
<dbReference type="OrthoDB" id="9795347at2"/>
<dbReference type="GO" id="GO:0004126">
    <property type="term" value="F:cytidine deaminase activity"/>
    <property type="evidence" value="ECO:0007669"/>
    <property type="project" value="TreeGrafter"/>
</dbReference>
<gene>
    <name evidence="3" type="ORF">BFP71_11365</name>
</gene>
<dbReference type="CDD" id="cd01283">
    <property type="entry name" value="cytidine_deaminase"/>
    <property type="match status" value="1"/>
</dbReference>
<keyword evidence="4" id="KW-1185">Reference proteome</keyword>
<evidence type="ECO:0000259" key="2">
    <source>
        <dbReference type="PROSITE" id="PS51747"/>
    </source>
</evidence>
<dbReference type="Gene3D" id="3.40.140.10">
    <property type="entry name" value="Cytidine Deaminase, domain 2"/>
    <property type="match status" value="1"/>
</dbReference>
<dbReference type="RefSeq" id="WP_069835587.1">
    <property type="nucleotide sequence ID" value="NZ_MDGQ01000005.1"/>
</dbReference>
<dbReference type="Pfam" id="PF00383">
    <property type="entry name" value="dCMP_cyt_deam_1"/>
    <property type="match status" value="1"/>
</dbReference>
<dbReference type="AlphaFoldDB" id="A0A1E5SY95"/>
<dbReference type="GO" id="GO:0008270">
    <property type="term" value="F:zinc ion binding"/>
    <property type="evidence" value="ECO:0007669"/>
    <property type="project" value="TreeGrafter"/>
</dbReference>
<dbReference type="STRING" id="1563681.BFP71_11365"/>
<reference evidence="3 4" key="1">
    <citation type="submission" date="2016-08" db="EMBL/GenBank/DDBJ databases">
        <title>Draft genome of Fabibacter sp. strain SK-8.</title>
        <authorList>
            <person name="Wong S.-K."/>
            <person name="Hamasaki K."/>
            <person name="Yoshizawa S."/>
        </authorList>
    </citation>
    <scope>NUCLEOTIDE SEQUENCE [LARGE SCALE GENOMIC DNA]</scope>
    <source>
        <strain evidence="3 4">SK-8</strain>
    </source>
</reference>
<comment type="similarity">
    <text evidence="1">Belongs to the cytidine and deoxycytidylate deaminase family.</text>
</comment>
<sequence>MPKEIKKELSLRVFHKDELDEEVRLLVDKARHTANNARAPYSNFKVGAAVLLEDGKVVLGNNQENAAYPAGLCAERVAFFAASANHPKSKILKVAIVALQMDANENNIPAPCGSCRQVMSEYEVEQNTPIEVYLTGGKGDILMSESIDNLLPFKFSVEQLS</sequence>
<dbReference type="PROSITE" id="PS51747">
    <property type="entry name" value="CYT_DCMP_DEAMINASES_2"/>
    <property type="match status" value="1"/>
</dbReference>
<evidence type="ECO:0000313" key="4">
    <source>
        <dbReference type="Proteomes" id="UP000095552"/>
    </source>
</evidence>
<organism evidence="3 4">
    <name type="scientific">Roseivirga misakiensis</name>
    <dbReference type="NCBI Taxonomy" id="1563681"/>
    <lineage>
        <taxon>Bacteria</taxon>
        <taxon>Pseudomonadati</taxon>
        <taxon>Bacteroidota</taxon>
        <taxon>Cytophagia</taxon>
        <taxon>Cytophagales</taxon>
        <taxon>Roseivirgaceae</taxon>
        <taxon>Roseivirga</taxon>
    </lineage>
</organism>
<evidence type="ECO:0000313" key="3">
    <source>
        <dbReference type="EMBL" id="OEK04082.1"/>
    </source>
</evidence>
<name>A0A1E5SY95_9BACT</name>
<dbReference type="GO" id="GO:0055086">
    <property type="term" value="P:nucleobase-containing small molecule metabolic process"/>
    <property type="evidence" value="ECO:0007669"/>
    <property type="project" value="UniProtKB-ARBA"/>
</dbReference>
<dbReference type="EMBL" id="MDGQ01000005">
    <property type="protein sequence ID" value="OEK04082.1"/>
    <property type="molecule type" value="Genomic_DNA"/>
</dbReference>
<dbReference type="InterPro" id="IPR002125">
    <property type="entry name" value="CMP_dCMP_dom"/>
</dbReference>
<dbReference type="PANTHER" id="PTHR11644:SF2">
    <property type="entry name" value="CYTIDINE DEAMINASE"/>
    <property type="match status" value="1"/>
</dbReference>
<comment type="caution">
    <text evidence="3">The sequence shown here is derived from an EMBL/GenBank/DDBJ whole genome shotgun (WGS) entry which is preliminary data.</text>
</comment>
<dbReference type="GO" id="GO:0072527">
    <property type="term" value="P:pyrimidine-containing compound metabolic process"/>
    <property type="evidence" value="ECO:0007669"/>
    <property type="project" value="UniProtKB-ARBA"/>
</dbReference>
<accession>A0A1E5SY95</accession>
<dbReference type="Proteomes" id="UP000095552">
    <property type="component" value="Unassembled WGS sequence"/>
</dbReference>